<keyword evidence="1" id="KW-0732">Signal</keyword>
<reference evidence="2" key="1">
    <citation type="journal article" date="2020" name="mSystems">
        <title>Genome- and Community-Level Interaction Insights into Carbon Utilization and Element Cycling Functions of Hydrothermarchaeota in Hydrothermal Sediment.</title>
        <authorList>
            <person name="Zhou Z."/>
            <person name="Liu Y."/>
            <person name="Xu W."/>
            <person name="Pan J."/>
            <person name="Luo Z.H."/>
            <person name="Li M."/>
        </authorList>
    </citation>
    <scope>NUCLEOTIDE SEQUENCE [LARGE SCALE GENOMIC DNA]</scope>
    <source>
        <strain evidence="2">SpSt-1233</strain>
    </source>
</reference>
<accession>A0A7V2AUG1</accession>
<proteinExistence type="predicted"/>
<dbReference type="AlphaFoldDB" id="A0A7V2AUG1"/>
<dbReference type="EMBL" id="DSEC01000220">
    <property type="protein sequence ID" value="HER43424.1"/>
    <property type="molecule type" value="Genomic_DNA"/>
</dbReference>
<evidence type="ECO:0000313" key="2">
    <source>
        <dbReference type="EMBL" id="HER43424.1"/>
    </source>
</evidence>
<feature type="chain" id="PRO_5031259821" evidence="1">
    <location>
        <begin position="20"/>
        <end position="231"/>
    </location>
</feature>
<feature type="signal peptide" evidence="1">
    <location>
        <begin position="1"/>
        <end position="19"/>
    </location>
</feature>
<evidence type="ECO:0000256" key="1">
    <source>
        <dbReference type="SAM" id="SignalP"/>
    </source>
</evidence>
<dbReference type="Proteomes" id="UP000886069">
    <property type="component" value="Unassembled WGS sequence"/>
</dbReference>
<sequence>MKSATALCAFLLVAMFALGASSQCPVPGTYSTYTNTISPGHASEAWCGNIGPGVPGNTENAMSWDGMALGAQWRVWGMYIDGVGAVETGRSFDAYGNGWIDYTTNYLGGQFWLSKDHLWGDGVHDLTGTLNYYNVGTRVSYIEGTPVGATSNIFFTGQFDDCPGRSLEYVITNAMLVWRSDSGLPRPDNYPGFLCDANSGELFDVCCITARIEELVATEESSWGAIKELYR</sequence>
<gene>
    <name evidence="2" type="ORF">ENO08_03085</name>
</gene>
<protein>
    <submittedName>
        <fullName evidence="2">Uncharacterized protein</fullName>
    </submittedName>
</protein>
<organism evidence="2">
    <name type="scientific">Eiseniibacteriota bacterium</name>
    <dbReference type="NCBI Taxonomy" id="2212470"/>
    <lineage>
        <taxon>Bacteria</taxon>
        <taxon>Candidatus Eiseniibacteriota</taxon>
    </lineage>
</organism>
<name>A0A7V2AUG1_UNCEI</name>
<comment type="caution">
    <text evidence="2">The sequence shown here is derived from an EMBL/GenBank/DDBJ whole genome shotgun (WGS) entry which is preliminary data.</text>
</comment>